<dbReference type="InterPro" id="IPR003594">
    <property type="entry name" value="HATPase_dom"/>
</dbReference>
<feature type="domain" description="Histidine kinase" evidence="10">
    <location>
        <begin position="300"/>
        <end position="385"/>
    </location>
</feature>
<proteinExistence type="predicted"/>
<evidence type="ECO:0000256" key="5">
    <source>
        <dbReference type="ARBA" id="ARBA00022741"/>
    </source>
</evidence>
<keyword evidence="4" id="KW-0808">Transferase</keyword>
<evidence type="ECO:0000313" key="11">
    <source>
        <dbReference type="EMBL" id="MDT0543029.1"/>
    </source>
</evidence>
<comment type="caution">
    <text evidence="11">The sequence shown here is derived from an EMBL/GenBank/DDBJ whole genome shotgun (WGS) entry which is preliminary data.</text>
</comment>
<dbReference type="PANTHER" id="PTHR24421:SF10">
    <property type="entry name" value="NITRATE_NITRITE SENSOR PROTEIN NARQ"/>
    <property type="match status" value="1"/>
</dbReference>
<keyword evidence="9" id="KW-0812">Transmembrane</keyword>
<dbReference type="Proteomes" id="UP001180754">
    <property type="component" value="Unassembled WGS sequence"/>
</dbReference>
<evidence type="ECO:0000256" key="4">
    <source>
        <dbReference type="ARBA" id="ARBA00022679"/>
    </source>
</evidence>
<feature type="transmembrane region" description="Helical" evidence="9">
    <location>
        <begin position="49"/>
        <end position="69"/>
    </location>
</feature>
<dbReference type="GO" id="GO:0016301">
    <property type="term" value="F:kinase activity"/>
    <property type="evidence" value="ECO:0007669"/>
    <property type="project" value="UniProtKB-KW"/>
</dbReference>
<evidence type="ECO:0000256" key="1">
    <source>
        <dbReference type="ARBA" id="ARBA00000085"/>
    </source>
</evidence>
<keyword evidence="9" id="KW-1133">Transmembrane helix</keyword>
<dbReference type="Pfam" id="PF07730">
    <property type="entry name" value="HisKA_3"/>
    <property type="match status" value="1"/>
</dbReference>
<comment type="catalytic activity">
    <reaction evidence="1">
        <text>ATP + protein L-histidine = ADP + protein N-phospho-L-histidine.</text>
        <dbReference type="EC" id="2.7.13.3"/>
    </reaction>
</comment>
<keyword evidence="12" id="KW-1185">Reference proteome</keyword>
<sequence>MEEIKPRPPLLGRIPPGAWPVLTWCAALLFALALWLLEQQGGPEAAPFLRGPWAGLALAVGLALPLVAARRRPLPVLGLVLTESLAAAALAPWAWALLLPTADVLLLYIAATADRSRRTTAMAAVAVLTAQISGWRITNGGWAHGVTEAAVPIASVALVSWTLGSSIRQRREYAERLREQAAAQAVQAERLRIARELHDTVAHSIGVVAIQAGAAKRVIETQPEGARRALDAIELTSRETLVGLRQMLGTLHRTEPEPVTGMAGVDRLTQGTATAGLHVKVRWQGTKRPLPPDTDQSAFRIIQESLTNVVRHANARHCQVNVDYRTAELAIEVVDDGTGAPPDAATDGTGYGITGMRDRADLLGGEFSAGPRPEGGFRVTARLPG</sequence>
<organism evidence="11 12">
    <name type="scientific">Streptomyces lonegramiae</name>
    <dbReference type="NCBI Taxonomy" id="3075524"/>
    <lineage>
        <taxon>Bacteria</taxon>
        <taxon>Bacillati</taxon>
        <taxon>Actinomycetota</taxon>
        <taxon>Actinomycetes</taxon>
        <taxon>Kitasatosporales</taxon>
        <taxon>Streptomycetaceae</taxon>
        <taxon>Streptomyces</taxon>
    </lineage>
</organism>
<keyword evidence="3" id="KW-0597">Phosphoprotein</keyword>
<keyword evidence="5" id="KW-0547">Nucleotide-binding</keyword>
<dbReference type="InterPro" id="IPR011712">
    <property type="entry name" value="Sig_transdc_His_kin_sub3_dim/P"/>
</dbReference>
<accession>A0ABU2XC45</accession>
<dbReference type="Gene3D" id="1.20.5.1930">
    <property type="match status" value="1"/>
</dbReference>
<evidence type="ECO:0000256" key="7">
    <source>
        <dbReference type="ARBA" id="ARBA00022840"/>
    </source>
</evidence>
<dbReference type="EMBL" id="JAVRFD010000004">
    <property type="protein sequence ID" value="MDT0543029.1"/>
    <property type="molecule type" value="Genomic_DNA"/>
</dbReference>
<keyword evidence="6 11" id="KW-0418">Kinase</keyword>
<feature type="transmembrane region" description="Helical" evidence="9">
    <location>
        <begin position="89"/>
        <end position="109"/>
    </location>
</feature>
<protein>
    <recommendedName>
        <fullName evidence="2">histidine kinase</fullName>
        <ecNumber evidence="2">2.7.13.3</ecNumber>
    </recommendedName>
</protein>
<evidence type="ECO:0000256" key="9">
    <source>
        <dbReference type="SAM" id="Phobius"/>
    </source>
</evidence>
<gene>
    <name evidence="11" type="ORF">RND15_09880</name>
</gene>
<dbReference type="SMART" id="SM00387">
    <property type="entry name" value="HATPase_c"/>
    <property type="match status" value="1"/>
</dbReference>
<evidence type="ECO:0000256" key="2">
    <source>
        <dbReference type="ARBA" id="ARBA00012438"/>
    </source>
</evidence>
<evidence type="ECO:0000256" key="6">
    <source>
        <dbReference type="ARBA" id="ARBA00022777"/>
    </source>
</evidence>
<dbReference type="Pfam" id="PF02518">
    <property type="entry name" value="HATPase_c"/>
    <property type="match status" value="1"/>
</dbReference>
<dbReference type="InterPro" id="IPR050482">
    <property type="entry name" value="Sensor_HK_TwoCompSys"/>
</dbReference>
<keyword evidence="9" id="KW-0472">Membrane</keyword>
<evidence type="ECO:0000313" key="12">
    <source>
        <dbReference type="Proteomes" id="UP001180754"/>
    </source>
</evidence>
<dbReference type="EC" id="2.7.13.3" evidence="2"/>
<evidence type="ECO:0000256" key="8">
    <source>
        <dbReference type="ARBA" id="ARBA00023012"/>
    </source>
</evidence>
<evidence type="ECO:0000259" key="10">
    <source>
        <dbReference type="PROSITE" id="PS50109"/>
    </source>
</evidence>
<feature type="transmembrane region" description="Helical" evidence="9">
    <location>
        <begin position="17"/>
        <end position="37"/>
    </location>
</feature>
<evidence type="ECO:0000256" key="3">
    <source>
        <dbReference type="ARBA" id="ARBA00022553"/>
    </source>
</evidence>
<dbReference type="CDD" id="cd16917">
    <property type="entry name" value="HATPase_UhpB-NarQ-NarX-like"/>
    <property type="match status" value="1"/>
</dbReference>
<dbReference type="PROSITE" id="PS50109">
    <property type="entry name" value="HIS_KIN"/>
    <property type="match status" value="1"/>
</dbReference>
<dbReference type="PANTHER" id="PTHR24421">
    <property type="entry name" value="NITRATE/NITRITE SENSOR PROTEIN NARX-RELATED"/>
    <property type="match status" value="1"/>
</dbReference>
<dbReference type="RefSeq" id="WP_311723407.1">
    <property type="nucleotide sequence ID" value="NZ_JAVRFD010000004.1"/>
</dbReference>
<dbReference type="InterPro" id="IPR005467">
    <property type="entry name" value="His_kinase_dom"/>
</dbReference>
<keyword evidence="7" id="KW-0067">ATP-binding</keyword>
<dbReference type="SUPFAM" id="SSF55874">
    <property type="entry name" value="ATPase domain of HSP90 chaperone/DNA topoisomerase II/histidine kinase"/>
    <property type="match status" value="1"/>
</dbReference>
<keyword evidence="8" id="KW-0902">Two-component regulatory system</keyword>
<dbReference type="Gene3D" id="3.30.565.10">
    <property type="entry name" value="Histidine kinase-like ATPase, C-terminal domain"/>
    <property type="match status" value="1"/>
</dbReference>
<dbReference type="InterPro" id="IPR036890">
    <property type="entry name" value="HATPase_C_sf"/>
</dbReference>
<name>A0ABU2XC45_9ACTN</name>
<reference evidence="11" key="1">
    <citation type="submission" date="2024-05" db="EMBL/GenBank/DDBJ databases">
        <title>30 novel species of actinomycetes from the DSMZ collection.</title>
        <authorList>
            <person name="Nouioui I."/>
        </authorList>
    </citation>
    <scope>NUCLEOTIDE SEQUENCE</scope>
    <source>
        <strain evidence="11">DSM 41529</strain>
    </source>
</reference>